<proteinExistence type="predicted"/>
<keyword evidence="2" id="KW-1185">Reference proteome</keyword>
<evidence type="ECO:0000313" key="2">
    <source>
        <dbReference type="Proteomes" id="UP001164539"/>
    </source>
</evidence>
<name>A0ACC1Y310_MELAZ</name>
<keyword evidence="1" id="KW-0406">Ion transport</keyword>
<sequence>MEMSFIPHNLYPLVSHHHNNRMMMVKKKKKKKKEQESSKNFPDGIEKSEGVVLHHVEEEDEDSLSLRNLSKLILPPLGVSSFNQSQINSKWIISPMDSRYRCWETFMVLLVAYSAWVYPFEVAFLSSSPYKGLYISDNIVDLFFAIDIVLTFFVAYINPRSQLLVRDSKKIATRYLSTWFLMDVASTIPFEAIGYLFTGKEKVGLSFSLLGILRFWRLRRVKQFFTRLEKDIRFSYFWIRCTRLLFVTLFLVHCAGCLYYLLADRYPHQGKTWLGAVNPNFRETSLWIRYISALYWSITTMTTVGYGDLHAVNTVEMIFIIFYMLFNLGLTAYLIGNMTNLVVEGTRRTMEFRNSIEAASSFVCRNRLPPRLKEQILAYMCLRFKAECLNQHQLLEHLPKSICKSICQHLFLPTVEKVYLFQDVSREIILLLVAKMKAEYIPPREDVIMQNEAPDDVYIIVSGEVEIIDCEMEKEIVVGHLQTGDMFGEVGALCCKPQVFTYRTKTLSQLLRLKTSSLIEAMQTKQQDNVSILKNFLQHHKKLKDLSIEDLLVESGEEDVDGDPNMSFNLLTVASTGNAAFLDELLRARLDPDIGDSKGRTPLHIAASKGHEECVMVLLKHACNIHLRDMNGNTALWDAISSKHYSIFRILYHCAAISDPYTAGDLLCTAAKRNDMTVMKELVKYGLNVDSKDRHGKTAIQIAMAENNAEMVNFLVMNGADVVEANTYEFCSTSLNEMLQKREIGHRITVHENDNGSTENNEVLLKKLIESDSETKQQENLKGGSYQRVSIYKGHPLVRKENCCIGSGRLIRLPSSLEELKKIAGEKFGFDARNAIVTDEGGAEIDSIEVIRDNDKLFIVEEADSLLS</sequence>
<dbReference type="EMBL" id="CM051399">
    <property type="protein sequence ID" value="KAJ4717329.1"/>
    <property type="molecule type" value="Genomic_DNA"/>
</dbReference>
<protein>
    <submittedName>
        <fullName evidence="1">Potassium channel</fullName>
    </submittedName>
</protein>
<accession>A0ACC1Y310</accession>
<dbReference type="Proteomes" id="UP001164539">
    <property type="component" value="Chromosome 6"/>
</dbReference>
<keyword evidence="1" id="KW-0407">Ion channel</keyword>
<comment type="caution">
    <text evidence="1">The sequence shown here is derived from an EMBL/GenBank/DDBJ whole genome shotgun (WGS) entry which is preliminary data.</text>
</comment>
<evidence type="ECO:0000313" key="1">
    <source>
        <dbReference type="EMBL" id="KAJ4717329.1"/>
    </source>
</evidence>
<gene>
    <name evidence="1" type="ORF">OWV82_012233</name>
</gene>
<reference evidence="1 2" key="1">
    <citation type="journal article" date="2023" name="Science">
        <title>Complex scaffold remodeling in plant triterpene biosynthesis.</title>
        <authorList>
            <person name="De La Pena R."/>
            <person name="Hodgson H."/>
            <person name="Liu J.C."/>
            <person name="Stephenson M.J."/>
            <person name="Martin A.C."/>
            <person name="Owen C."/>
            <person name="Harkess A."/>
            <person name="Leebens-Mack J."/>
            <person name="Jimenez L.E."/>
            <person name="Osbourn A."/>
            <person name="Sattely E.S."/>
        </authorList>
    </citation>
    <scope>NUCLEOTIDE SEQUENCE [LARGE SCALE GENOMIC DNA]</scope>
    <source>
        <strain evidence="2">cv. JPN11</strain>
        <tissue evidence="1">Leaf</tissue>
    </source>
</reference>
<keyword evidence="1" id="KW-0813">Transport</keyword>
<organism evidence="1 2">
    <name type="scientific">Melia azedarach</name>
    <name type="common">Chinaberry tree</name>
    <dbReference type="NCBI Taxonomy" id="155640"/>
    <lineage>
        <taxon>Eukaryota</taxon>
        <taxon>Viridiplantae</taxon>
        <taxon>Streptophyta</taxon>
        <taxon>Embryophyta</taxon>
        <taxon>Tracheophyta</taxon>
        <taxon>Spermatophyta</taxon>
        <taxon>Magnoliopsida</taxon>
        <taxon>eudicotyledons</taxon>
        <taxon>Gunneridae</taxon>
        <taxon>Pentapetalae</taxon>
        <taxon>rosids</taxon>
        <taxon>malvids</taxon>
        <taxon>Sapindales</taxon>
        <taxon>Meliaceae</taxon>
        <taxon>Melia</taxon>
    </lineage>
</organism>